<dbReference type="SUPFAM" id="SSF52058">
    <property type="entry name" value="L domain-like"/>
    <property type="match status" value="3"/>
</dbReference>
<evidence type="ECO:0000259" key="4">
    <source>
        <dbReference type="Pfam" id="PF20178"/>
    </source>
</evidence>
<dbReference type="InterPro" id="IPR046673">
    <property type="entry name" value="ToxA_N"/>
</dbReference>
<dbReference type="Pfam" id="PF20178">
    <property type="entry name" value="ToxA_N"/>
    <property type="match status" value="1"/>
</dbReference>
<evidence type="ECO:0000256" key="2">
    <source>
        <dbReference type="ARBA" id="ARBA00022737"/>
    </source>
</evidence>
<dbReference type="RefSeq" id="WP_115078908.1">
    <property type="nucleotide sequence ID" value="NZ_CP022313.1"/>
</dbReference>
<dbReference type="InterPro" id="IPR003591">
    <property type="entry name" value="Leu-rich_rpt_typical-subtyp"/>
</dbReference>
<dbReference type="PANTHER" id="PTHR48051:SF1">
    <property type="entry name" value="RAS SUPPRESSOR PROTEIN 1"/>
    <property type="match status" value="1"/>
</dbReference>
<feature type="domain" description="Dermonecrotic toxin N-terminal" evidence="4">
    <location>
        <begin position="88"/>
        <end position="349"/>
    </location>
</feature>
<gene>
    <name evidence="5" type="ORF">CFN16_20680</name>
</gene>
<sequence>MSSTSGHLPALSPTPGAAALNPPSHYEPLVKAFPEWLGKASPARRLALKNNRQRLTHAVKAAPQVQHDALRTLIVEYMRAQNSVDQVLDRIQDASAFAEPLLTEALKSSFGVDVNVRETFLHLYIPVTASGITTGTRTWTVSLLDAALHNFETGETVADAYAAGSSFITRPSASGSYETLAPLNKHPGIAPFTCLCRELDIGSRYKTYLEENLAVSSPVGAAVLRHKINAAQKTALRAALKLARMKGDIDHAHLHSIERLLDGTHNVQMDGRPLLCQDLTMMSVELTGIVLFAPDLEQARTVVQVVAYIPGDPQHPVKQYASTAQLAEELIRQLRETDYQRFFSRFVAHDQRGQFFGQLKQRLSQVTYHKPQAGDLSPPWRETPVARPDLQFAVTPIVGELWEHLYQRKLNKILNDAAVIAIPTAMVDRNARWRRWDALVSVAASILEAAAFVVLPFVPFLGEMMMAYITYQLLDELFTCYVDLAEGLTTEAFEHYFAALESMIQLGAFGVGTGIAMAELPKVLPPEVVAFMDRFQPVKLRNGKTLYWKPDLKPYQRPFTPAADSSPDAQGLHLLDGKKLLPADQAHYAVSDHEYPGKLRIEHPTHPDAYQPIVRHNGEGAFHTELENPLQWDRATALRRIGPRMEPFAPARRERILQVSGYTEDGLRKMHVNQERVPPLLADTIERFKIDQDLQTFIKQLSSDDPTEYRMADPLIQLQLLNEQNLWPATRRLRLLNARGETIWQSSSDAQLPLTDIHQGQLTDGDLLKTVLESLSEPEKNTLLDEEFGQMFALEARTRRLRARLAEIADQQRPNLFEKRYQSLQHRDIPLVKQVARHVPQLPVRITEELIHTATGTELLQLGEGQFPQRQQNLSETAMHELRITRAYEGLEIDSVRNPDSETLALHSLQLLPGWSEGLNLEVRDLTFAGNSLDTTGPQDAAIKKILVRRADGLWQPFDPDGLQLHGSTDFYTCVLQALPDAQRQALNLQIGEGPKLQQLIRDNPLPRSSLRLTLGDTPVAQSAPDTLRLVGAEGYSRNSSTNRLPPTLETRTRDVFPGITQDGLQAMVQYLHNLPGNPIAELSRLRLEYARLESDLDQWRLRAVRIDPATGRELSLAQRAAAERNRHLFARTLLSCWRRETLDRFGYRLQFNEPLLGDLPQLSADFSHVVNLELSGSGTSSGIETFISRFPELKRLDLRNFDLHDLPQAIATPSLRQLRLRKCAIVLTPENQALLASLDELVELDLKDNPLGTGLDVTLMSSLTYLNLSRTAIAEMPIGVIDHPRIRSAWLSDNLITTLPDALFELPPDFGAGYDLSGNPLSAVTREHVKNHFTRTGLNFGVRAEQTDITRTRALFPDIDDSQASGLIYNLPGSLIQGRLQLTVWETELATLNADLVSWTRDIPDRDPISGTTLEANERFTELDARETFAGNLLRLWRHRSSSPPYARADVLSIQATFRGDLPALNADFNHITQLTLNGNKGIGGNTAFLRSFPRLKRLMLRNGEIDQLHTMLNGLPMMEILVLDNYGVTFTTESLTALANMPGLESLELPGNPLGLVPDLRTLSSLTYLDLSRTGLMEIPSGLIGHPTLKTAILSENRITDLPEGLFEMPAQVTDGYDLSNNPLDATTRERIKRHQRETGQDFAVLADRADIDSIQQLFADLDDQDASDVFYSLPGSIEQGRSQVRHWQAEFRQMKDELLQWEAAAPSTHPLTGQRLSPWQMSAMHTNRRIFTQRIEELWRFRSAEKPAERGDVLIAGLPFIGDLPELSADFSHIIDLTLDGNPNLGNIDGFLSGFTGLRHLELHDFRLEHLPQACERMPLLERLVLESCGLSLTPQTQARLSSMTRLQFLNLSHNPLGTAPHLNTLPALAHLRLADTGISDLPVGLVEHPTLNMADFDQNRISELPDSLYELPALSPKQFTLGENPLSPATRDRIKTSYQRNRQNFGVSMPQADIDRVRALFPALDAEQANHLLYLLPGTIDEGRARIGHWETEWQQMNATLGTWAAEPPELHPSSGIRLTDAEKTAERSGRDQYRRDLQAFWRERSTIRPDVRSGSLTLNLSFSGELPPLSADFSHVTTLSMTGNSRLRIGDSFFNTFTGLKTLELRDLGLRQIPDSFRQMSAMESLVLSNCALKLDVEGRTTLATMTGLKKLDLYNNPLGLAPLIDALPNLDFLDLTSTGLDEVPAGLINHPTLDIAILGNNRISVIPEEIFNLSAETGNGYDFGNNPLSPATRERVKDYFRRTGGDLGVLADETDLARVQTLYPTLDNEQATTLIYRLPGSLADGRNELTRLEKVLSDLNRNLARWSSDIPVNPLTGEPLSETARSHQEQLRSQFAEALLTCWRSVPLEDSILDTYGFSRAIDFTGELPTLGTEFLHVPDLYLAGDGHSTRLGRFLEAFPNIDSLAIRAINLGDIPKDVYTLNRLTALSLSDCGISLTPESVAALAGMDKLEVLNLSDNPLGLAPDLSNLQSLTELDLSNTGISEIPKGALENLHWGEIDLSGNAITEVPETLMDVPPTIGDRYDLRDNPLSAQSLARVRAYYHETGNDLNVDGIDGIPRPAQMRPDMEIED</sequence>
<evidence type="ECO:0000256" key="1">
    <source>
        <dbReference type="ARBA" id="ARBA00022614"/>
    </source>
</evidence>
<evidence type="ECO:0000313" key="5">
    <source>
        <dbReference type="EMBL" id="AXJ06450.1"/>
    </source>
</evidence>
<protein>
    <recommendedName>
        <fullName evidence="4">Dermonecrotic toxin N-terminal domain-containing protein</fullName>
    </recommendedName>
</protein>
<reference evidence="5 6" key="1">
    <citation type="submission" date="2017-07" db="EMBL/GenBank/DDBJ databases">
        <title>Genome sequence of Pseudomonas NEP1.</title>
        <authorList>
            <person name="Nascimento F.X."/>
        </authorList>
    </citation>
    <scope>NUCLEOTIDE SEQUENCE [LARGE SCALE GENOMIC DNA]</scope>
    <source>
        <strain evidence="5 6">NEP1</strain>
    </source>
</reference>
<dbReference type="PROSITE" id="PS51450">
    <property type="entry name" value="LRR"/>
    <property type="match status" value="2"/>
</dbReference>
<dbReference type="GO" id="GO:0005737">
    <property type="term" value="C:cytoplasm"/>
    <property type="evidence" value="ECO:0007669"/>
    <property type="project" value="TreeGrafter"/>
</dbReference>
<keyword evidence="1" id="KW-0433">Leucine-rich repeat</keyword>
<proteinExistence type="predicted"/>
<dbReference type="InterPro" id="IPR001611">
    <property type="entry name" value="Leu-rich_rpt"/>
</dbReference>
<organism evidence="5 6">
    <name type="scientific">Pseudomonas fluorescens</name>
    <dbReference type="NCBI Taxonomy" id="294"/>
    <lineage>
        <taxon>Bacteria</taxon>
        <taxon>Pseudomonadati</taxon>
        <taxon>Pseudomonadota</taxon>
        <taxon>Gammaproteobacteria</taxon>
        <taxon>Pseudomonadales</taxon>
        <taxon>Pseudomonadaceae</taxon>
        <taxon>Pseudomonas</taxon>
    </lineage>
</organism>
<keyword evidence="2" id="KW-0677">Repeat</keyword>
<dbReference type="Proteomes" id="UP000254535">
    <property type="component" value="Chromosome"/>
</dbReference>
<name>A0A345V148_PSEFL</name>
<evidence type="ECO:0000313" key="6">
    <source>
        <dbReference type="Proteomes" id="UP000254535"/>
    </source>
</evidence>
<evidence type="ECO:0000256" key="3">
    <source>
        <dbReference type="SAM" id="Coils"/>
    </source>
</evidence>
<dbReference type="PANTHER" id="PTHR48051">
    <property type="match status" value="1"/>
</dbReference>
<dbReference type="InterPro" id="IPR050216">
    <property type="entry name" value="LRR_domain-containing"/>
</dbReference>
<dbReference type="SMART" id="SM00369">
    <property type="entry name" value="LRR_TYP"/>
    <property type="match status" value="10"/>
</dbReference>
<keyword evidence="3" id="KW-0175">Coiled coil</keyword>
<dbReference type="InterPro" id="IPR032675">
    <property type="entry name" value="LRR_dom_sf"/>
</dbReference>
<dbReference type="EMBL" id="CP022313">
    <property type="protein sequence ID" value="AXJ06450.1"/>
    <property type="molecule type" value="Genomic_DNA"/>
</dbReference>
<feature type="coiled-coil region" evidence="3">
    <location>
        <begin position="2288"/>
        <end position="2315"/>
    </location>
</feature>
<dbReference type="Gene3D" id="3.80.10.10">
    <property type="entry name" value="Ribonuclease Inhibitor"/>
    <property type="match status" value="5"/>
</dbReference>
<accession>A0A345V148</accession>